<reference evidence="2 3" key="1">
    <citation type="submission" date="2014-06" db="EMBL/GenBank/DDBJ databases">
        <authorList>
            <person name="Swart Estienne"/>
        </authorList>
    </citation>
    <scope>NUCLEOTIDE SEQUENCE [LARGE SCALE GENOMIC DNA]</scope>
    <source>
        <strain evidence="2 3">130c</strain>
    </source>
</reference>
<protein>
    <submittedName>
        <fullName evidence="2">Uncharacterized protein</fullName>
    </submittedName>
</protein>
<name>A0A078A2Z9_STYLE</name>
<dbReference type="EMBL" id="CCKQ01005328">
    <property type="protein sequence ID" value="CDW76516.1"/>
    <property type="molecule type" value="Genomic_DNA"/>
</dbReference>
<dbReference type="Proteomes" id="UP000039865">
    <property type="component" value="Unassembled WGS sequence"/>
</dbReference>
<evidence type="ECO:0000256" key="1">
    <source>
        <dbReference type="SAM" id="MobiDB-lite"/>
    </source>
</evidence>
<dbReference type="InParanoid" id="A0A078A2Z9"/>
<organism evidence="2 3">
    <name type="scientific">Stylonychia lemnae</name>
    <name type="common">Ciliate</name>
    <dbReference type="NCBI Taxonomy" id="5949"/>
    <lineage>
        <taxon>Eukaryota</taxon>
        <taxon>Sar</taxon>
        <taxon>Alveolata</taxon>
        <taxon>Ciliophora</taxon>
        <taxon>Intramacronucleata</taxon>
        <taxon>Spirotrichea</taxon>
        <taxon>Stichotrichia</taxon>
        <taxon>Sporadotrichida</taxon>
        <taxon>Oxytrichidae</taxon>
        <taxon>Stylonychinae</taxon>
        <taxon>Stylonychia</taxon>
    </lineage>
</organism>
<evidence type="ECO:0000313" key="2">
    <source>
        <dbReference type="EMBL" id="CDW76516.1"/>
    </source>
</evidence>
<accession>A0A078A2Z9</accession>
<keyword evidence="3" id="KW-1185">Reference proteome</keyword>
<gene>
    <name evidence="2" type="primary">Contig567.g624</name>
    <name evidence="2" type="ORF">STYLEM_5496</name>
</gene>
<feature type="region of interest" description="Disordered" evidence="1">
    <location>
        <begin position="42"/>
        <end position="69"/>
    </location>
</feature>
<feature type="compositionally biased region" description="Low complexity" evidence="1">
    <location>
        <begin position="47"/>
        <end position="62"/>
    </location>
</feature>
<proteinExistence type="predicted"/>
<dbReference type="AlphaFoldDB" id="A0A078A2Z9"/>
<evidence type="ECO:0000313" key="3">
    <source>
        <dbReference type="Proteomes" id="UP000039865"/>
    </source>
</evidence>
<sequence length="251" mass="29650">MAVYFKPPYEPRNPELVIVENKKAPLLKEVLSEKHQPFHKYLNPRPSTATSSVYSYTTGTSSRQSADPYSTVSQQRKKKTFSLFNSEEKQRKIRIVNERNRKSRVINERIYQQNRARSGLKQEKLQVNQQNSHKLTRNEIMQLSSTQKKEFFEKLLDLDIKREYIPDHKQHHLKIRGGTHAWRSDLRDYKDVKKITVVKSPEQRKSIALQRNTMTFGYSPQYVEQQVQTIKSVFKPILKDEQLSAIFPDEQ</sequence>